<dbReference type="SMART" id="SM00355">
    <property type="entry name" value="ZnF_C2H2"/>
    <property type="match status" value="1"/>
</dbReference>
<keyword evidence="4" id="KW-0862">Zinc</keyword>
<protein>
    <recommendedName>
        <fullName evidence="6">C2H2-type domain-containing protein</fullName>
    </recommendedName>
</protein>
<dbReference type="OrthoDB" id="342064at2759"/>
<feature type="compositionally biased region" description="Basic and acidic residues" evidence="5">
    <location>
        <begin position="49"/>
        <end position="58"/>
    </location>
</feature>
<comment type="similarity">
    <text evidence="2">Belongs to the ARS2 family.</text>
</comment>
<feature type="compositionally biased region" description="Basic and acidic residues" evidence="5">
    <location>
        <begin position="90"/>
        <end position="108"/>
    </location>
</feature>
<gene>
    <name evidence="7" type="ORF">IWQ62_001325</name>
</gene>
<dbReference type="PANTHER" id="PTHR13165:SF0">
    <property type="entry name" value="SERRATE RNA EFFECTOR MOLECULE HOMOLOG"/>
    <property type="match status" value="1"/>
</dbReference>
<dbReference type="InterPro" id="IPR007042">
    <property type="entry name" value="SERRATE/Ars2_C"/>
</dbReference>
<evidence type="ECO:0000313" key="8">
    <source>
        <dbReference type="Proteomes" id="UP001150925"/>
    </source>
</evidence>
<dbReference type="Pfam" id="PF04959">
    <property type="entry name" value="ARS2"/>
    <property type="match status" value="1"/>
</dbReference>
<dbReference type="InterPro" id="IPR012677">
    <property type="entry name" value="Nucleotide-bd_a/b_plait_sf"/>
</dbReference>
<dbReference type="GO" id="GO:0031053">
    <property type="term" value="P:primary miRNA processing"/>
    <property type="evidence" value="ECO:0007669"/>
    <property type="project" value="TreeGrafter"/>
</dbReference>
<feature type="domain" description="C2H2-type" evidence="6">
    <location>
        <begin position="552"/>
        <end position="580"/>
    </location>
</feature>
<evidence type="ECO:0000313" key="7">
    <source>
        <dbReference type="EMBL" id="KAJ1968304.1"/>
    </source>
</evidence>
<evidence type="ECO:0000256" key="3">
    <source>
        <dbReference type="ARBA" id="ARBA00023242"/>
    </source>
</evidence>
<feature type="compositionally biased region" description="Basic and acidic residues" evidence="5">
    <location>
        <begin position="7"/>
        <end position="30"/>
    </location>
</feature>
<dbReference type="InterPro" id="IPR025239">
    <property type="entry name" value="DUF4187"/>
</dbReference>
<dbReference type="InterPro" id="IPR039727">
    <property type="entry name" value="SE/Ars2"/>
</dbReference>
<feature type="region of interest" description="Disordered" evidence="5">
    <location>
        <begin position="706"/>
        <end position="760"/>
    </location>
</feature>
<accession>A0A9W8AVA7</accession>
<feature type="region of interest" description="Disordered" evidence="5">
    <location>
        <begin position="1"/>
        <end position="118"/>
    </location>
</feature>
<dbReference type="GO" id="GO:0003723">
    <property type="term" value="F:RNA binding"/>
    <property type="evidence" value="ECO:0007669"/>
    <property type="project" value="InterPro"/>
</dbReference>
<proteinExistence type="inferred from homology"/>
<dbReference type="Pfam" id="PF13821">
    <property type="entry name" value="DUF4187"/>
    <property type="match status" value="1"/>
</dbReference>
<dbReference type="AlphaFoldDB" id="A0A9W8AVA7"/>
<keyword evidence="4" id="KW-0479">Metal-binding</keyword>
<dbReference type="InterPro" id="IPR013087">
    <property type="entry name" value="Znf_C2H2_type"/>
</dbReference>
<dbReference type="Proteomes" id="UP001150925">
    <property type="component" value="Unassembled WGS sequence"/>
</dbReference>
<dbReference type="InterPro" id="IPR035979">
    <property type="entry name" value="RBD_domain_sf"/>
</dbReference>
<dbReference type="Gene3D" id="3.30.70.330">
    <property type="match status" value="1"/>
</dbReference>
<dbReference type="PROSITE" id="PS00028">
    <property type="entry name" value="ZINC_FINGER_C2H2_1"/>
    <property type="match status" value="1"/>
</dbReference>
<feature type="region of interest" description="Disordered" evidence="5">
    <location>
        <begin position="255"/>
        <end position="277"/>
    </location>
</feature>
<dbReference type="EMBL" id="JANBPY010000202">
    <property type="protein sequence ID" value="KAJ1968304.1"/>
    <property type="molecule type" value="Genomic_DNA"/>
</dbReference>
<name>A0A9W8AVA7_9FUNG</name>
<comment type="subcellular location">
    <subcellularLocation>
        <location evidence="1">Nucleus</location>
    </subcellularLocation>
</comment>
<keyword evidence="3" id="KW-0539">Nucleus</keyword>
<sequence length="760" mass="84925">MSYEPDSFTRRAMDDLPFDSCREPSQERHGSRGPYNRSRSRSRGRSRSRSPDRRESYRRPVSRSPRHAHGSDGDHYVPDYSRQGYTPAPRYDHDGSRGRDRSYGDGRRGPSTGMRADYDSPYENVGFAGYGEGMGPRSRSWSQVADPYKADTIVPFKVFAEYYKNKRGRSVDPDELEDKYSEYKEDFRRRKHEAFFTTHKDDDWFCERYHPDRRREHALFVKPYKLRAYQAFAEELQQGVLDSLCLDEAPRGAGDYAGSKMSGGDEGNPAHPHQDQPNDTYMLFIRTIPPSISRKQVEELCATAEGFEHVTLGEPNPAKKFHRFGWVKFAKGTDMTKAMATLDQTKLDEFQFHFGYHRANNATRSRYAPEMCNSLDRLKKDLDQCQRLVSHFDRETNDLPLEAPADGDDVMTESSVELHGNHLISEHLGERDGPHPDQSEVDAIAQAKLALDLRMTYLRRVHLYCYYCGVECDDLEDLHRRCGEQHSRRQPAGTIQRTQGSVNWLANLDDRVANRLEPLGERELLSQGGKSIDKEVEGQAQEHIERIEEGKYRCKLCNKLFKGETYVVKHIRNKHPDNVNLTSVQTEVDFFNNYVKDSHRYQSHIQGVGGGPGGMYGMPGNQGPMMGGYPGMGVNARLGAGKVNSPMVMGGGGMYMGNGFGVPPPSMMGMGMPPMGGMNMMGAGGGGGGAMMAGNNWGQFNNGMMGASPRSAGGSARGAVQGGLTSPQGARSDPRQVRSYVDLDAPAAGGGDMDSNNPYL</sequence>
<evidence type="ECO:0000256" key="2">
    <source>
        <dbReference type="ARBA" id="ARBA00005407"/>
    </source>
</evidence>
<dbReference type="Pfam" id="PF12066">
    <property type="entry name" value="SERRATE_Ars2_N"/>
    <property type="match status" value="1"/>
</dbReference>
<dbReference type="InterPro" id="IPR021933">
    <property type="entry name" value="SERRATE/Ars2_N"/>
</dbReference>
<evidence type="ECO:0000256" key="5">
    <source>
        <dbReference type="SAM" id="MobiDB-lite"/>
    </source>
</evidence>
<dbReference type="PANTHER" id="PTHR13165">
    <property type="entry name" value="ARSENITE-RESISTANCE PROTEIN 2"/>
    <property type="match status" value="1"/>
</dbReference>
<dbReference type="PROSITE" id="PS50157">
    <property type="entry name" value="ZINC_FINGER_C2H2_2"/>
    <property type="match status" value="1"/>
</dbReference>
<evidence type="ECO:0000256" key="4">
    <source>
        <dbReference type="PROSITE-ProRule" id="PRU00042"/>
    </source>
</evidence>
<dbReference type="InterPro" id="IPR000504">
    <property type="entry name" value="RRM_dom"/>
</dbReference>
<dbReference type="SUPFAM" id="SSF54928">
    <property type="entry name" value="RNA-binding domain, RBD"/>
    <property type="match status" value="1"/>
</dbReference>
<dbReference type="SMART" id="SM01173">
    <property type="entry name" value="DUF4187"/>
    <property type="match status" value="1"/>
</dbReference>
<evidence type="ECO:0000256" key="1">
    <source>
        <dbReference type="ARBA" id="ARBA00004123"/>
    </source>
</evidence>
<evidence type="ECO:0000259" key="6">
    <source>
        <dbReference type="PROSITE" id="PS50157"/>
    </source>
</evidence>
<dbReference type="Pfam" id="PF00076">
    <property type="entry name" value="RRM_1"/>
    <property type="match status" value="1"/>
</dbReference>
<keyword evidence="8" id="KW-1185">Reference proteome</keyword>
<dbReference type="CDD" id="cd00590">
    <property type="entry name" value="RRM_SF"/>
    <property type="match status" value="1"/>
</dbReference>
<reference evidence="7" key="1">
    <citation type="submission" date="2022-07" db="EMBL/GenBank/DDBJ databases">
        <title>Phylogenomic reconstructions and comparative analyses of Kickxellomycotina fungi.</title>
        <authorList>
            <person name="Reynolds N.K."/>
            <person name="Stajich J.E."/>
            <person name="Barry K."/>
            <person name="Grigoriev I.V."/>
            <person name="Crous P."/>
            <person name="Smith M.E."/>
        </authorList>
    </citation>
    <scope>NUCLEOTIDE SEQUENCE</scope>
    <source>
        <strain evidence="7">RSA 1196</strain>
    </source>
</reference>
<organism evidence="7 8">
    <name type="scientific">Dispira parvispora</name>
    <dbReference type="NCBI Taxonomy" id="1520584"/>
    <lineage>
        <taxon>Eukaryota</taxon>
        <taxon>Fungi</taxon>
        <taxon>Fungi incertae sedis</taxon>
        <taxon>Zoopagomycota</taxon>
        <taxon>Kickxellomycotina</taxon>
        <taxon>Dimargaritomycetes</taxon>
        <taxon>Dimargaritales</taxon>
        <taxon>Dimargaritaceae</taxon>
        <taxon>Dispira</taxon>
    </lineage>
</organism>
<feature type="compositionally biased region" description="Basic residues" evidence="5">
    <location>
        <begin position="38"/>
        <end position="48"/>
    </location>
</feature>
<comment type="caution">
    <text evidence="7">The sequence shown here is derived from an EMBL/GenBank/DDBJ whole genome shotgun (WGS) entry which is preliminary data.</text>
</comment>
<keyword evidence="4" id="KW-0863">Zinc-finger</keyword>
<dbReference type="GO" id="GO:0016604">
    <property type="term" value="C:nuclear body"/>
    <property type="evidence" value="ECO:0007669"/>
    <property type="project" value="TreeGrafter"/>
</dbReference>
<dbReference type="GO" id="GO:0008270">
    <property type="term" value="F:zinc ion binding"/>
    <property type="evidence" value="ECO:0007669"/>
    <property type="project" value="UniProtKB-KW"/>
</dbReference>